<dbReference type="Proteomes" id="UP001162164">
    <property type="component" value="Unassembled WGS sequence"/>
</dbReference>
<comment type="caution">
    <text evidence="3">The sequence shown here is derived from an EMBL/GenBank/DDBJ whole genome shotgun (WGS) entry which is preliminary data.</text>
</comment>
<sequence length="134" mass="15263">MDRDRLNKLLQPKNAVVILNELMRVDILFAVAPWYIGSDNRQFIATCFIHGTEYTGVGKNKRQAKHAAAENALNNFIISNRQPETTNNSIVNTRPQVPWDKLASYAIFKVITACGQNPHKTKIQVKQKDMFHLV</sequence>
<name>A0ABQ9K1F8_9CUCU</name>
<reference evidence="3" key="1">
    <citation type="journal article" date="2023" name="Insect Mol. Biol.">
        <title>Genome sequencing provides insights into the evolution of gene families encoding plant cell wall-degrading enzymes in longhorned beetles.</title>
        <authorList>
            <person name="Shin N.R."/>
            <person name="Okamura Y."/>
            <person name="Kirsch R."/>
            <person name="Pauchet Y."/>
        </authorList>
    </citation>
    <scope>NUCLEOTIDE SEQUENCE</scope>
    <source>
        <strain evidence="3">MMC_N1</strain>
    </source>
</reference>
<accession>A0ABQ9K1F8</accession>
<keyword evidence="4" id="KW-1185">Reference proteome</keyword>
<keyword evidence="1" id="KW-0694">RNA-binding</keyword>
<evidence type="ECO:0000313" key="4">
    <source>
        <dbReference type="Proteomes" id="UP001162164"/>
    </source>
</evidence>
<feature type="domain" description="DRBM" evidence="2">
    <location>
        <begin position="14"/>
        <end position="78"/>
    </location>
</feature>
<dbReference type="Gene3D" id="3.30.160.20">
    <property type="match status" value="1"/>
</dbReference>
<dbReference type="InterPro" id="IPR014720">
    <property type="entry name" value="dsRBD_dom"/>
</dbReference>
<protein>
    <recommendedName>
        <fullName evidence="2">DRBM domain-containing protein</fullName>
    </recommendedName>
</protein>
<dbReference type="EMBL" id="JAPWTJ010000053">
    <property type="protein sequence ID" value="KAJ8983937.1"/>
    <property type="molecule type" value="Genomic_DNA"/>
</dbReference>
<evidence type="ECO:0000256" key="1">
    <source>
        <dbReference type="PROSITE-ProRule" id="PRU00266"/>
    </source>
</evidence>
<gene>
    <name evidence="3" type="ORF">NQ317_008639</name>
</gene>
<dbReference type="PROSITE" id="PS50137">
    <property type="entry name" value="DS_RBD"/>
    <property type="match status" value="1"/>
</dbReference>
<evidence type="ECO:0000259" key="2">
    <source>
        <dbReference type="PROSITE" id="PS50137"/>
    </source>
</evidence>
<proteinExistence type="predicted"/>
<dbReference type="CDD" id="cd00048">
    <property type="entry name" value="DSRM_SF"/>
    <property type="match status" value="1"/>
</dbReference>
<dbReference type="SUPFAM" id="SSF54768">
    <property type="entry name" value="dsRNA-binding domain-like"/>
    <property type="match status" value="1"/>
</dbReference>
<evidence type="ECO:0000313" key="3">
    <source>
        <dbReference type="EMBL" id="KAJ8983937.1"/>
    </source>
</evidence>
<dbReference type="Pfam" id="PF00035">
    <property type="entry name" value="dsrm"/>
    <property type="match status" value="1"/>
</dbReference>
<organism evidence="3 4">
    <name type="scientific">Molorchus minor</name>
    <dbReference type="NCBI Taxonomy" id="1323400"/>
    <lineage>
        <taxon>Eukaryota</taxon>
        <taxon>Metazoa</taxon>
        <taxon>Ecdysozoa</taxon>
        <taxon>Arthropoda</taxon>
        <taxon>Hexapoda</taxon>
        <taxon>Insecta</taxon>
        <taxon>Pterygota</taxon>
        <taxon>Neoptera</taxon>
        <taxon>Endopterygota</taxon>
        <taxon>Coleoptera</taxon>
        <taxon>Polyphaga</taxon>
        <taxon>Cucujiformia</taxon>
        <taxon>Chrysomeloidea</taxon>
        <taxon>Cerambycidae</taxon>
        <taxon>Lamiinae</taxon>
        <taxon>Monochamini</taxon>
        <taxon>Molorchus</taxon>
    </lineage>
</organism>
<dbReference type="SMART" id="SM00358">
    <property type="entry name" value="DSRM"/>
    <property type="match status" value="1"/>
</dbReference>